<dbReference type="GO" id="GO:0016853">
    <property type="term" value="F:isomerase activity"/>
    <property type="evidence" value="ECO:0007669"/>
    <property type="project" value="UniProtKB-KW"/>
</dbReference>
<sequence>MHTCTPPDSAMTFFRTTALCSLLMLLAMPVSARLQTGGIAPAVSATLLDGKTRLHFNAGRGPVRIVVFWASWCSSCRQELPQLEKLYRTYHGQGLELLAVSVDEEKDDIAAARHVAERLSFPVALEDAAAVDGFGRIRAVPTLFVIDRQGKLRLDGREGLQSEDIPALEKLLKSLLAEAPPS</sequence>
<dbReference type="Gene3D" id="3.40.30.10">
    <property type="entry name" value="Glutaredoxin"/>
    <property type="match status" value="1"/>
</dbReference>
<dbReference type="GO" id="GO:0016209">
    <property type="term" value="F:antioxidant activity"/>
    <property type="evidence" value="ECO:0007669"/>
    <property type="project" value="InterPro"/>
</dbReference>
<dbReference type="InterPro" id="IPR050553">
    <property type="entry name" value="Thioredoxin_ResA/DsbE_sf"/>
</dbReference>
<keyword evidence="3" id="KW-0413">Isomerase</keyword>
<evidence type="ECO:0000313" key="3">
    <source>
        <dbReference type="EMBL" id="RZU47022.1"/>
    </source>
</evidence>
<reference evidence="3 4" key="1">
    <citation type="submission" date="2019-02" db="EMBL/GenBank/DDBJ databases">
        <title>Genomic Encyclopedia of Type Strains, Phase IV (KMG-IV): sequencing the most valuable type-strain genomes for metagenomic binning, comparative biology and taxonomic classification.</title>
        <authorList>
            <person name="Goeker M."/>
        </authorList>
    </citation>
    <scope>NUCLEOTIDE SEQUENCE [LARGE SCALE GENOMIC DNA]</scope>
    <source>
        <strain evidence="3 4">DSM 105135</strain>
    </source>
</reference>
<dbReference type="CDD" id="cd02966">
    <property type="entry name" value="TlpA_like_family"/>
    <property type="match status" value="1"/>
</dbReference>
<dbReference type="EMBL" id="SHKX01000011">
    <property type="protein sequence ID" value="RZU47022.1"/>
    <property type="molecule type" value="Genomic_DNA"/>
</dbReference>
<dbReference type="InterPro" id="IPR013766">
    <property type="entry name" value="Thioredoxin_domain"/>
</dbReference>
<dbReference type="PANTHER" id="PTHR42852">
    <property type="entry name" value="THIOL:DISULFIDE INTERCHANGE PROTEIN DSBE"/>
    <property type="match status" value="1"/>
</dbReference>
<feature type="signal peptide" evidence="1">
    <location>
        <begin position="1"/>
        <end position="32"/>
    </location>
</feature>
<evidence type="ECO:0000256" key="1">
    <source>
        <dbReference type="SAM" id="SignalP"/>
    </source>
</evidence>
<dbReference type="GO" id="GO:0016491">
    <property type="term" value="F:oxidoreductase activity"/>
    <property type="evidence" value="ECO:0007669"/>
    <property type="project" value="InterPro"/>
</dbReference>
<dbReference type="InterPro" id="IPR000866">
    <property type="entry name" value="AhpC/TSA"/>
</dbReference>
<keyword evidence="4" id="KW-1185">Reference proteome</keyword>
<dbReference type="Proteomes" id="UP000292423">
    <property type="component" value="Unassembled WGS sequence"/>
</dbReference>
<dbReference type="PANTHER" id="PTHR42852:SF13">
    <property type="entry name" value="PROTEIN DIPZ"/>
    <property type="match status" value="1"/>
</dbReference>
<dbReference type="SUPFAM" id="SSF52833">
    <property type="entry name" value="Thioredoxin-like"/>
    <property type="match status" value="1"/>
</dbReference>
<feature type="domain" description="Thioredoxin" evidence="2">
    <location>
        <begin position="34"/>
        <end position="177"/>
    </location>
</feature>
<name>A0A4Q7Z928_9GAMM</name>
<accession>A0A4Q7Z928</accession>
<dbReference type="Pfam" id="PF00578">
    <property type="entry name" value="AhpC-TSA"/>
    <property type="match status" value="1"/>
</dbReference>
<organism evidence="3 4">
    <name type="scientific">Fluviicoccus keumensis</name>
    <dbReference type="NCBI Taxonomy" id="1435465"/>
    <lineage>
        <taxon>Bacteria</taxon>
        <taxon>Pseudomonadati</taxon>
        <taxon>Pseudomonadota</taxon>
        <taxon>Gammaproteobacteria</taxon>
        <taxon>Moraxellales</taxon>
        <taxon>Moraxellaceae</taxon>
        <taxon>Fluviicoccus</taxon>
    </lineage>
</organism>
<comment type="caution">
    <text evidence="3">The sequence shown here is derived from an EMBL/GenBank/DDBJ whole genome shotgun (WGS) entry which is preliminary data.</text>
</comment>
<feature type="chain" id="PRO_5020572337" evidence="1">
    <location>
        <begin position="33"/>
        <end position="182"/>
    </location>
</feature>
<dbReference type="AlphaFoldDB" id="A0A4Q7Z928"/>
<keyword evidence="1" id="KW-0732">Signal</keyword>
<dbReference type="InterPro" id="IPR036249">
    <property type="entry name" value="Thioredoxin-like_sf"/>
</dbReference>
<gene>
    <name evidence="3" type="ORF">EV700_1411</name>
</gene>
<evidence type="ECO:0000259" key="2">
    <source>
        <dbReference type="PROSITE" id="PS51352"/>
    </source>
</evidence>
<evidence type="ECO:0000313" key="4">
    <source>
        <dbReference type="Proteomes" id="UP000292423"/>
    </source>
</evidence>
<proteinExistence type="predicted"/>
<dbReference type="PROSITE" id="PS51352">
    <property type="entry name" value="THIOREDOXIN_2"/>
    <property type="match status" value="1"/>
</dbReference>
<protein>
    <submittedName>
        <fullName evidence="3">Thiol-disulfide isomerase/thioredoxin</fullName>
    </submittedName>
</protein>